<dbReference type="OrthoDB" id="6350415at2759"/>
<dbReference type="GO" id="GO:0016301">
    <property type="term" value="F:kinase activity"/>
    <property type="evidence" value="ECO:0007669"/>
    <property type="project" value="UniProtKB-KW"/>
</dbReference>
<dbReference type="GO" id="GO:0007283">
    <property type="term" value="P:spermatogenesis"/>
    <property type="evidence" value="ECO:0007669"/>
    <property type="project" value="TreeGrafter"/>
</dbReference>
<gene>
    <name evidence="2" type="ORF">DR999_PMT23974</name>
</gene>
<organism evidence="2 3">
    <name type="scientific">Platysternon megacephalum</name>
    <name type="common">big-headed turtle</name>
    <dbReference type="NCBI Taxonomy" id="55544"/>
    <lineage>
        <taxon>Eukaryota</taxon>
        <taxon>Metazoa</taxon>
        <taxon>Chordata</taxon>
        <taxon>Craniata</taxon>
        <taxon>Vertebrata</taxon>
        <taxon>Euteleostomi</taxon>
        <taxon>Archelosauria</taxon>
        <taxon>Testudinata</taxon>
        <taxon>Testudines</taxon>
        <taxon>Cryptodira</taxon>
        <taxon>Durocryptodira</taxon>
        <taxon>Testudinoidea</taxon>
        <taxon>Platysternidae</taxon>
        <taxon>Platysternon</taxon>
    </lineage>
</organism>
<protein>
    <submittedName>
        <fullName evidence="2">Dephospho-CoA kinase</fullName>
    </submittedName>
</protein>
<keyword evidence="2" id="KW-0808">Transferase</keyword>
<feature type="coiled-coil region" evidence="1">
    <location>
        <begin position="32"/>
        <end position="76"/>
    </location>
</feature>
<name>A0A4D9DIK7_9SAUR</name>
<reference evidence="2 3" key="1">
    <citation type="submission" date="2019-04" db="EMBL/GenBank/DDBJ databases">
        <title>Draft genome of the big-headed turtle Platysternon megacephalum.</title>
        <authorList>
            <person name="Gong S."/>
        </authorList>
    </citation>
    <scope>NUCLEOTIDE SEQUENCE [LARGE SCALE GENOMIC DNA]</scope>
    <source>
        <strain evidence="2">DO16091913</strain>
        <tissue evidence="2">Muscle</tissue>
    </source>
</reference>
<reference evidence="2 3" key="2">
    <citation type="submission" date="2019-04" db="EMBL/GenBank/DDBJ databases">
        <title>The genome sequence of big-headed turtle.</title>
        <authorList>
            <person name="Gong S."/>
        </authorList>
    </citation>
    <scope>NUCLEOTIDE SEQUENCE [LARGE SCALE GENOMIC DNA]</scope>
    <source>
        <strain evidence="2">DO16091913</strain>
        <tissue evidence="2">Muscle</tissue>
    </source>
</reference>
<keyword evidence="1" id="KW-0175">Coiled coil</keyword>
<dbReference type="PANTHER" id="PTHR18881:SF2">
    <property type="entry name" value="POLYAMINE-MODULATED FACTOR 1-BINDING PROTEIN 1"/>
    <property type="match status" value="1"/>
</dbReference>
<dbReference type="EMBL" id="QXTE01027427">
    <property type="protein sequence ID" value="TFJ94832.1"/>
    <property type="molecule type" value="Genomic_DNA"/>
</dbReference>
<accession>A0A4D9DIK7</accession>
<sequence length="90" mass="10244">MQIASLCLEDEETLVNVQTEFASYTATHSHANASYESQAAMAEKRQQQLIQAEEERAKHSQRAEEYQCLVQDLKLELVRVAGQKNSTMKE</sequence>
<evidence type="ECO:0000313" key="2">
    <source>
        <dbReference type="EMBL" id="TFJ94832.1"/>
    </source>
</evidence>
<dbReference type="AlphaFoldDB" id="A0A4D9DIK7"/>
<proteinExistence type="predicted"/>
<dbReference type="PANTHER" id="PTHR18881">
    <property type="entry name" value="POLYAMINE-MODULATED FACTOR 1-BINDING PROTEIN 1-RELATED"/>
    <property type="match status" value="1"/>
</dbReference>
<evidence type="ECO:0000256" key="1">
    <source>
        <dbReference type="SAM" id="Coils"/>
    </source>
</evidence>
<keyword evidence="3" id="KW-1185">Reference proteome</keyword>
<dbReference type="InterPro" id="IPR037391">
    <property type="entry name" value="PMF1-bd"/>
</dbReference>
<comment type="caution">
    <text evidence="2">The sequence shown here is derived from an EMBL/GenBank/DDBJ whole genome shotgun (WGS) entry which is preliminary data.</text>
</comment>
<evidence type="ECO:0000313" key="3">
    <source>
        <dbReference type="Proteomes" id="UP000297703"/>
    </source>
</evidence>
<keyword evidence="2" id="KW-0418">Kinase</keyword>
<dbReference type="Proteomes" id="UP000297703">
    <property type="component" value="Unassembled WGS sequence"/>
</dbReference>